<dbReference type="AlphaFoldDB" id="A0ABC8S576"/>
<feature type="region of interest" description="Disordered" evidence="1">
    <location>
        <begin position="46"/>
        <end position="67"/>
    </location>
</feature>
<reference evidence="2 3" key="1">
    <citation type="submission" date="2024-02" db="EMBL/GenBank/DDBJ databases">
        <authorList>
            <person name="Vignale AGUSTIN F."/>
            <person name="Sosa J E."/>
            <person name="Modenutti C."/>
        </authorList>
    </citation>
    <scope>NUCLEOTIDE SEQUENCE [LARGE SCALE GENOMIC DNA]</scope>
</reference>
<gene>
    <name evidence="2" type="ORF">ILEXP_LOCUS18271</name>
</gene>
<protein>
    <submittedName>
        <fullName evidence="2">Uncharacterized protein</fullName>
    </submittedName>
</protein>
<dbReference type="Proteomes" id="UP001642360">
    <property type="component" value="Unassembled WGS sequence"/>
</dbReference>
<sequence>MKHGRAQISTQLASKLEGAGIFLLAKATVDYVSAGLLVVIEATRERSDRRQITQEPFLHSGRVPAES</sequence>
<accession>A0ABC8S576</accession>
<dbReference type="EMBL" id="CAUOFW020001987">
    <property type="protein sequence ID" value="CAK9150163.1"/>
    <property type="molecule type" value="Genomic_DNA"/>
</dbReference>
<proteinExistence type="predicted"/>
<evidence type="ECO:0000256" key="1">
    <source>
        <dbReference type="SAM" id="MobiDB-lite"/>
    </source>
</evidence>
<evidence type="ECO:0000313" key="2">
    <source>
        <dbReference type="EMBL" id="CAK9150163.1"/>
    </source>
</evidence>
<comment type="caution">
    <text evidence="2">The sequence shown here is derived from an EMBL/GenBank/DDBJ whole genome shotgun (WGS) entry which is preliminary data.</text>
</comment>
<organism evidence="2 3">
    <name type="scientific">Ilex paraguariensis</name>
    <name type="common">yerba mate</name>
    <dbReference type="NCBI Taxonomy" id="185542"/>
    <lineage>
        <taxon>Eukaryota</taxon>
        <taxon>Viridiplantae</taxon>
        <taxon>Streptophyta</taxon>
        <taxon>Embryophyta</taxon>
        <taxon>Tracheophyta</taxon>
        <taxon>Spermatophyta</taxon>
        <taxon>Magnoliopsida</taxon>
        <taxon>eudicotyledons</taxon>
        <taxon>Gunneridae</taxon>
        <taxon>Pentapetalae</taxon>
        <taxon>asterids</taxon>
        <taxon>campanulids</taxon>
        <taxon>Aquifoliales</taxon>
        <taxon>Aquifoliaceae</taxon>
        <taxon>Ilex</taxon>
    </lineage>
</organism>
<keyword evidence="3" id="KW-1185">Reference proteome</keyword>
<name>A0ABC8S576_9AQUA</name>
<evidence type="ECO:0000313" key="3">
    <source>
        <dbReference type="Proteomes" id="UP001642360"/>
    </source>
</evidence>